<feature type="transmembrane region" description="Helical" evidence="1">
    <location>
        <begin position="14"/>
        <end position="32"/>
    </location>
</feature>
<sequence length="281" mass="32887">MAFWSVFLVDADPAAFIGHSIPIFCILDFLAYKPSVKGAVMQMYLYHAVYFNFSYCAITIYFLTLFKLLWDLWQKRHLNENQHTKDEMKSRCNIFLKCFMNEPALETFARGEEAGRFLFTKLSQTEAKYNAREQQIKLNNREQAIRRIICPKIQPISSNSTKRNWHSNQKKTTCIIPFFYRIYALAMFLRPRYKDRFAVDKVKFNTNVATWIQEESEKNINVCDAVMEARLQSCALCLFKCCGTSTQIAASNYRFSGERSFVGQEDLKGYELDGQRQDDNL</sequence>
<evidence type="ECO:0000313" key="3">
    <source>
        <dbReference type="WBParaSite" id="jg17671"/>
    </source>
</evidence>
<organism evidence="2 3">
    <name type="scientific">Ditylenchus dipsaci</name>
    <dbReference type="NCBI Taxonomy" id="166011"/>
    <lineage>
        <taxon>Eukaryota</taxon>
        <taxon>Metazoa</taxon>
        <taxon>Ecdysozoa</taxon>
        <taxon>Nematoda</taxon>
        <taxon>Chromadorea</taxon>
        <taxon>Rhabditida</taxon>
        <taxon>Tylenchina</taxon>
        <taxon>Tylenchomorpha</taxon>
        <taxon>Sphaerularioidea</taxon>
        <taxon>Anguinidae</taxon>
        <taxon>Anguininae</taxon>
        <taxon>Ditylenchus</taxon>
    </lineage>
</organism>
<accession>A0A915D9Y8</accession>
<evidence type="ECO:0000256" key="1">
    <source>
        <dbReference type="SAM" id="Phobius"/>
    </source>
</evidence>
<keyword evidence="1" id="KW-0472">Membrane</keyword>
<keyword evidence="2" id="KW-1185">Reference proteome</keyword>
<name>A0A915D9Y8_9BILA</name>
<proteinExistence type="predicted"/>
<feature type="transmembrane region" description="Helical" evidence="1">
    <location>
        <begin position="44"/>
        <end position="70"/>
    </location>
</feature>
<evidence type="ECO:0000313" key="2">
    <source>
        <dbReference type="Proteomes" id="UP000887574"/>
    </source>
</evidence>
<dbReference type="Proteomes" id="UP000887574">
    <property type="component" value="Unplaced"/>
</dbReference>
<keyword evidence="1" id="KW-1133">Transmembrane helix</keyword>
<keyword evidence="1" id="KW-0812">Transmembrane</keyword>
<dbReference type="WBParaSite" id="jg17671">
    <property type="protein sequence ID" value="jg17671"/>
    <property type="gene ID" value="jg17671"/>
</dbReference>
<dbReference type="AlphaFoldDB" id="A0A915D9Y8"/>
<reference evidence="3" key="1">
    <citation type="submission" date="2022-11" db="UniProtKB">
        <authorList>
            <consortium name="WormBaseParasite"/>
        </authorList>
    </citation>
    <scope>IDENTIFICATION</scope>
</reference>
<protein>
    <submittedName>
        <fullName evidence="3">Uncharacterized protein</fullName>
    </submittedName>
</protein>